<evidence type="ECO:0000256" key="1">
    <source>
        <dbReference type="ARBA" id="ARBA00004123"/>
    </source>
</evidence>
<comment type="similarity">
    <text evidence="3">Belongs to the polyadenylate-binding protein type-1 family.</text>
</comment>
<feature type="domain" description="RRM" evidence="11">
    <location>
        <begin position="22"/>
        <end position="100"/>
    </location>
</feature>
<dbReference type="eggNOG" id="KOG0123">
    <property type="taxonomic scope" value="Eukaryota"/>
</dbReference>
<dbReference type="InterPro" id="IPR002343">
    <property type="entry name" value="Hud_Sxl_RNA"/>
</dbReference>
<accession>R0I192</accession>
<comment type="function">
    <text evidence="8">Binds the poly(A) tail of mRNA. Appears to be an important mediator of the multiple roles of the poly(A) tail in mRNA biogenesis, stability and translation.</text>
</comment>
<dbReference type="SMART" id="SM00360">
    <property type="entry name" value="RRM"/>
    <property type="match status" value="4"/>
</dbReference>
<dbReference type="Pfam" id="PF00076">
    <property type="entry name" value="RRM_1"/>
    <property type="match status" value="4"/>
</dbReference>
<dbReference type="STRING" id="81985.R0I192"/>
<organism evidence="12 13">
    <name type="scientific">Capsella rubella</name>
    <dbReference type="NCBI Taxonomy" id="81985"/>
    <lineage>
        <taxon>Eukaryota</taxon>
        <taxon>Viridiplantae</taxon>
        <taxon>Streptophyta</taxon>
        <taxon>Embryophyta</taxon>
        <taxon>Tracheophyta</taxon>
        <taxon>Spermatophyta</taxon>
        <taxon>Magnoliopsida</taxon>
        <taxon>eudicotyledons</taxon>
        <taxon>Gunneridae</taxon>
        <taxon>Pentapetalae</taxon>
        <taxon>rosids</taxon>
        <taxon>malvids</taxon>
        <taxon>Brassicales</taxon>
        <taxon>Brassicaceae</taxon>
        <taxon>Camelineae</taxon>
        <taxon>Capsella</taxon>
    </lineage>
</organism>
<name>R0I192_9BRAS</name>
<proteinExistence type="inferred from homology"/>
<dbReference type="Gene3D" id="3.30.70.330">
    <property type="match status" value="4"/>
</dbReference>
<evidence type="ECO:0000256" key="5">
    <source>
        <dbReference type="ARBA" id="ARBA00022737"/>
    </source>
</evidence>
<evidence type="ECO:0000256" key="8">
    <source>
        <dbReference type="ARBA" id="ARBA00054110"/>
    </source>
</evidence>
<dbReference type="InterPro" id="IPR035979">
    <property type="entry name" value="RBD_domain_sf"/>
</dbReference>
<evidence type="ECO:0000256" key="4">
    <source>
        <dbReference type="ARBA" id="ARBA00022490"/>
    </source>
</evidence>
<reference evidence="13" key="1">
    <citation type="journal article" date="2013" name="Nat. Genet.">
        <title>The Capsella rubella genome and the genomic consequences of rapid mating system evolution.</title>
        <authorList>
            <person name="Slotte T."/>
            <person name="Hazzouri K.M."/>
            <person name="Agren J.A."/>
            <person name="Koenig D."/>
            <person name="Maumus F."/>
            <person name="Guo Y.L."/>
            <person name="Steige K."/>
            <person name="Platts A.E."/>
            <person name="Escobar J.S."/>
            <person name="Newman L.K."/>
            <person name="Wang W."/>
            <person name="Mandakova T."/>
            <person name="Vello E."/>
            <person name="Smith L.M."/>
            <person name="Henz S.R."/>
            <person name="Steffen J."/>
            <person name="Takuno S."/>
            <person name="Brandvain Y."/>
            <person name="Coop G."/>
            <person name="Andolfatto P."/>
            <person name="Hu T.T."/>
            <person name="Blanchette M."/>
            <person name="Clark R.M."/>
            <person name="Quesneville H."/>
            <person name="Nordborg M."/>
            <person name="Gaut B.S."/>
            <person name="Lysak M.A."/>
            <person name="Jenkins J."/>
            <person name="Grimwood J."/>
            <person name="Chapman J."/>
            <person name="Prochnik S."/>
            <person name="Shu S."/>
            <person name="Rokhsar D."/>
            <person name="Schmutz J."/>
            <person name="Weigel D."/>
            <person name="Wright S.I."/>
        </authorList>
    </citation>
    <scope>NUCLEOTIDE SEQUENCE [LARGE SCALE GENOMIC DNA]</scope>
    <source>
        <strain evidence="13">cv. Monte Gargano</strain>
    </source>
</reference>
<feature type="compositionally biased region" description="Pro residues" evidence="10">
    <location>
        <begin position="430"/>
        <end position="443"/>
    </location>
</feature>
<dbReference type="PRINTS" id="PR00961">
    <property type="entry name" value="HUDSXLRNA"/>
</dbReference>
<protein>
    <recommendedName>
        <fullName evidence="11">RRM domain-containing protein</fullName>
    </recommendedName>
</protein>
<dbReference type="FunFam" id="3.30.70.330:FF:000651">
    <property type="entry name" value="Poly(A) binding protein cytoplasmic 1 like"/>
    <property type="match status" value="1"/>
</dbReference>
<keyword evidence="5" id="KW-0677">Repeat</keyword>
<dbReference type="SUPFAM" id="SSF54928">
    <property type="entry name" value="RNA-binding domain, RBD"/>
    <property type="match status" value="2"/>
</dbReference>
<evidence type="ECO:0000313" key="12">
    <source>
        <dbReference type="EMBL" id="EOA30118.1"/>
    </source>
</evidence>
<evidence type="ECO:0000259" key="11">
    <source>
        <dbReference type="PROSITE" id="PS50102"/>
    </source>
</evidence>
<evidence type="ECO:0000256" key="2">
    <source>
        <dbReference type="ARBA" id="ARBA00004496"/>
    </source>
</evidence>
<feature type="domain" description="RRM" evidence="11">
    <location>
        <begin position="303"/>
        <end position="380"/>
    </location>
</feature>
<dbReference type="GO" id="GO:0005634">
    <property type="term" value="C:nucleus"/>
    <property type="evidence" value="ECO:0007669"/>
    <property type="project" value="UniProtKB-SubCell"/>
</dbReference>
<dbReference type="PROSITE" id="PS50102">
    <property type="entry name" value="RRM"/>
    <property type="match status" value="4"/>
</dbReference>
<feature type="domain" description="RRM" evidence="11">
    <location>
        <begin position="201"/>
        <end position="278"/>
    </location>
</feature>
<sequence>MALVESETKALGNQQQHSAKFASLYVGDLSPDVTEQDLIQKFSFTVPVSSVHLCRNSVTGKSLCYAYINFDSPYSASNAMACLNHTDLKEKAMRIMWSQRDLQYRRRTGFGNLYVKNLDSSITSICLERMFCPFGVVLSCKVAEENGQSKGFGFVQFETEQSAVAARTALHGSVVDGKKLFVAKFINKNERAAMAGNQEFTNVYVKNLMENVTEDDLHSLFSQYGTVSSVVVMRDGMGRSRGFGFVNFCNPVNAKKAVESLDKQKLGSKSLFVGLALKYDERKEMLKQKYRGNFIAKSNMGWSNLYVKNLSESMNETRLREIFGSYGQIVSAKVMRHENGKSKGFGFVCFSNCEASKQAKRELNGFSADGQPFVVRVAERKEDRLKRLQQYFHGQPHHYTQVPPVPSPAQPVFPSVPSSFHGQPRHTQVPPVPSPAQPVPPSVPSSFHGQPRLYTQAPPVSSPAQPVLPSVPSSSYSYLQPFHYGTSYYYMGAQLPQMFSHQNISTYVSISLHLQTNPKPVFELNTLTLTIITQVPAGQAPLKEKRSVHLVYKHPAYYPSAKSGAKQKLVFKAEGNQTLEAAKATKSAEKHREASSALKAMLSPKVKKAEKSGKQIALIEAA</sequence>
<dbReference type="InterPro" id="IPR012677">
    <property type="entry name" value="Nucleotide-bd_a/b_plait_sf"/>
</dbReference>
<evidence type="ECO:0000256" key="9">
    <source>
        <dbReference type="PROSITE-ProRule" id="PRU00176"/>
    </source>
</evidence>
<dbReference type="GO" id="GO:0003723">
    <property type="term" value="F:RNA binding"/>
    <property type="evidence" value="ECO:0007669"/>
    <property type="project" value="UniProtKB-UniRule"/>
</dbReference>
<dbReference type="GO" id="GO:0005737">
    <property type="term" value="C:cytoplasm"/>
    <property type="evidence" value="ECO:0007669"/>
    <property type="project" value="UniProtKB-SubCell"/>
</dbReference>
<keyword evidence="6 9" id="KW-0694">RNA-binding</keyword>
<dbReference type="AlphaFoldDB" id="R0I192"/>
<keyword evidence="4" id="KW-0963">Cytoplasm</keyword>
<evidence type="ECO:0000313" key="13">
    <source>
        <dbReference type="Proteomes" id="UP000029121"/>
    </source>
</evidence>
<feature type="compositionally biased region" description="Low complexity" evidence="10">
    <location>
        <begin position="456"/>
        <end position="466"/>
    </location>
</feature>
<keyword evidence="7" id="KW-0539">Nucleus</keyword>
<dbReference type="Proteomes" id="UP000029121">
    <property type="component" value="Unassembled WGS sequence"/>
</dbReference>
<gene>
    <name evidence="12" type="ORF">CARUB_v10013228mg</name>
</gene>
<dbReference type="PANTHER" id="PTHR24012">
    <property type="entry name" value="RNA BINDING PROTEIN"/>
    <property type="match status" value="1"/>
</dbReference>
<evidence type="ECO:0000256" key="7">
    <source>
        <dbReference type="ARBA" id="ARBA00023242"/>
    </source>
</evidence>
<evidence type="ECO:0000256" key="3">
    <source>
        <dbReference type="ARBA" id="ARBA00008557"/>
    </source>
</evidence>
<dbReference type="GO" id="GO:1990904">
    <property type="term" value="C:ribonucleoprotein complex"/>
    <property type="evidence" value="ECO:0007669"/>
    <property type="project" value="InterPro"/>
</dbReference>
<evidence type="ECO:0000256" key="10">
    <source>
        <dbReference type="SAM" id="MobiDB-lite"/>
    </source>
</evidence>
<evidence type="ECO:0000256" key="6">
    <source>
        <dbReference type="ARBA" id="ARBA00022884"/>
    </source>
</evidence>
<dbReference type="InterPro" id="IPR000504">
    <property type="entry name" value="RRM_dom"/>
</dbReference>
<feature type="domain" description="RRM" evidence="11">
    <location>
        <begin position="111"/>
        <end position="187"/>
    </location>
</feature>
<dbReference type="EMBL" id="KB870807">
    <property type="protein sequence ID" value="EOA30118.1"/>
    <property type="molecule type" value="Genomic_DNA"/>
</dbReference>
<feature type="region of interest" description="Disordered" evidence="10">
    <location>
        <begin position="396"/>
        <end position="466"/>
    </location>
</feature>
<comment type="subcellular location">
    <subcellularLocation>
        <location evidence="2">Cytoplasm</location>
    </subcellularLocation>
    <subcellularLocation>
        <location evidence="1">Nucleus</location>
    </subcellularLocation>
</comment>
<keyword evidence="13" id="KW-1185">Reference proteome</keyword>